<dbReference type="EMBL" id="FCOA02000007">
    <property type="protein sequence ID" value="SAK60148.1"/>
    <property type="molecule type" value="Genomic_DNA"/>
</dbReference>
<protein>
    <submittedName>
        <fullName evidence="1">Uncharacterized protein</fullName>
    </submittedName>
</protein>
<name>A0A158AQD4_9BURK</name>
<organism evidence="1 2">
    <name type="scientific">Caballeronia hypogeia</name>
    <dbReference type="NCBI Taxonomy" id="1777140"/>
    <lineage>
        <taxon>Bacteria</taxon>
        <taxon>Pseudomonadati</taxon>
        <taxon>Pseudomonadota</taxon>
        <taxon>Betaproteobacteria</taxon>
        <taxon>Burkholderiales</taxon>
        <taxon>Burkholderiaceae</taxon>
        <taxon>Caballeronia</taxon>
    </lineage>
</organism>
<sequence length="91" mass="9910">MVACDFDWLPDGPLCMELLQDGLPEFLDGALRREDESLVFAYAMLTETDAQQLAGKLHKLRARLPEKVGSIRGSTRASMMATPTIATAANA</sequence>
<proteinExistence type="predicted"/>
<dbReference type="AlphaFoldDB" id="A0A158AQD4"/>
<gene>
    <name evidence="1" type="ORF">AWB79_02684</name>
</gene>
<evidence type="ECO:0000313" key="1">
    <source>
        <dbReference type="EMBL" id="SAK60148.1"/>
    </source>
</evidence>
<reference evidence="1" key="1">
    <citation type="submission" date="2016-01" db="EMBL/GenBank/DDBJ databases">
        <authorList>
            <person name="Peeters C."/>
        </authorList>
    </citation>
    <scope>NUCLEOTIDE SEQUENCE</scope>
    <source>
        <strain evidence="1">LMG 29322</strain>
    </source>
</reference>
<comment type="caution">
    <text evidence="1">The sequence shown here is derived from an EMBL/GenBank/DDBJ whole genome shotgun (WGS) entry which is preliminary data.</text>
</comment>
<evidence type="ECO:0000313" key="2">
    <source>
        <dbReference type="Proteomes" id="UP000054851"/>
    </source>
</evidence>
<dbReference type="Proteomes" id="UP000054851">
    <property type="component" value="Unassembled WGS sequence"/>
</dbReference>
<accession>A0A158AQD4</accession>
<keyword evidence="2" id="KW-1185">Reference proteome</keyword>